<reference evidence="1" key="1">
    <citation type="submission" date="2020-08" db="EMBL/GenBank/DDBJ databases">
        <title>Multicomponent nature underlies the extraordinary mechanical properties of spider dragline silk.</title>
        <authorList>
            <person name="Kono N."/>
            <person name="Nakamura H."/>
            <person name="Mori M."/>
            <person name="Yoshida Y."/>
            <person name="Ohtoshi R."/>
            <person name="Malay A.D."/>
            <person name="Moran D.A.P."/>
            <person name="Tomita M."/>
            <person name="Numata K."/>
            <person name="Arakawa K."/>
        </authorList>
    </citation>
    <scope>NUCLEOTIDE SEQUENCE</scope>
</reference>
<accession>A0A8X6W4Y8</accession>
<name>A0A8X6W4Y8_TRICX</name>
<evidence type="ECO:0000313" key="2">
    <source>
        <dbReference type="Proteomes" id="UP000887159"/>
    </source>
</evidence>
<dbReference type="Proteomes" id="UP000887159">
    <property type="component" value="Unassembled WGS sequence"/>
</dbReference>
<dbReference type="AlphaFoldDB" id="A0A8X6W4Y8"/>
<proteinExistence type="predicted"/>
<sequence length="160" mass="17982">MDKFISNVHGELMIPMVSQLGLYNDCMEKIEVWKKKGYKAKDLKKKLDSLESSLNRDEAKIAKGLGLNPGEDIDVCKCIVPSWHGSTLNSRRAPSLLVRLVEEEERWEASDHPKSVLPLNWGGTKPNRTVSCMVLKATANDRRHLALGHDEFRGPRSGLC</sequence>
<protein>
    <submittedName>
        <fullName evidence="1">Uncharacterized protein</fullName>
    </submittedName>
</protein>
<keyword evidence="2" id="KW-1185">Reference proteome</keyword>
<evidence type="ECO:0000313" key="1">
    <source>
        <dbReference type="EMBL" id="GFY28403.1"/>
    </source>
</evidence>
<dbReference type="EMBL" id="BMAU01021384">
    <property type="protein sequence ID" value="GFY28403.1"/>
    <property type="molecule type" value="Genomic_DNA"/>
</dbReference>
<organism evidence="1 2">
    <name type="scientific">Trichonephila clavipes</name>
    <name type="common">Golden silk orbweaver</name>
    <name type="synonym">Nephila clavipes</name>
    <dbReference type="NCBI Taxonomy" id="2585209"/>
    <lineage>
        <taxon>Eukaryota</taxon>
        <taxon>Metazoa</taxon>
        <taxon>Ecdysozoa</taxon>
        <taxon>Arthropoda</taxon>
        <taxon>Chelicerata</taxon>
        <taxon>Arachnida</taxon>
        <taxon>Araneae</taxon>
        <taxon>Araneomorphae</taxon>
        <taxon>Entelegynae</taxon>
        <taxon>Araneoidea</taxon>
        <taxon>Nephilidae</taxon>
        <taxon>Trichonephila</taxon>
    </lineage>
</organism>
<gene>
    <name evidence="1" type="primary">NCL1_36380</name>
    <name evidence="1" type="ORF">TNCV_1970581</name>
</gene>
<comment type="caution">
    <text evidence="1">The sequence shown here is derived from an EMBL/GenBank/DDBJ whole genome shotgun (WGS) entry which is preliminary data.</text>
</comment>